<name>A0A7X9WG46_STACP</name>
<dbReference type="EMBL" id="JABBLX010000034">
    <property type="protein sequence ID" value="NMK98258.1"/>
    <property type="molecule type" value="Genomic_DNA"/>
</dbReference>
<keyword evidence="1" id="KW-0472">Membrane</keyword>
<proteinExistence type="predicted"/>
<dbReference type="AlphaFoldDB" id="A0A7X9WG46"/>
<evidence type="ECO:0000313" key="2">
    <source>
        <dbReference type="EMBL" id="NMK55618.1"/>
    </source>
</evidence>
<accession>A0A7X9WG46</accession>
<dbReference type="Proteomes" id="UP000550736">
    <property type="component" value="Unassembled WGS sequence"/>
</dbReference>
<feature type="transmembrane region" description="Helical" evidence="1">
    <location>
        <begin position="67"/>
        <end position="99"/>
    </location>
</feature>
<keyword evidence="4" id="KW-1185">Reference proteome</keyword>
<evidence type="ECO:0008006" key="6">
    <source>
        <dbReference type="Google" id="ProtNLM"/>
    </source>
</evidence>
<feature type="transmembrane region" description="Helical" evidence="1">
    <location>
        <begin position="105"/>
        <end position="128"/>
    </location>
</feature>
<evidence type="ECO:0000313" key="5">
    <source>
        <dbReference type="Proteomes" id="UP000550736"/>
    </source>
</evidence>
<keyword evidence="1" id="KW-0812">Transmembrane</keyword>
<sequence length="147" mass="17128">MDKKTFKEKVQKQLWFLNKKEKEQLNKKLSQLDSEDNVDFNKPIQFSNRYLKNHIYEHKSTTSGKTFILLFSIVVTYALLLGLFLTGLITSLTSVHYFINPKVELSSLLVIIILIAAICIMILSLYLIKIITALFTKKLLELKFNKR</sequence>
<evidence type="ECO:0000313" key="3">
    <source>
        <dbReference type="EMBL" id="NMK98258.1"/>
    </source>
</evidence>
<protein>
    <recommendedName>
        <fullName evidence="6">Staphylococcal protein</fullName>
    </recommendedName>
</protein>
<evidence type="ECO:0000313" key="4">
    <source>
        <dbReference type="Proteomes" id="UP000538955"/>
    </source>
</evidence>
<dbReference type="Proteomes" id="UP000538955">
    <property type="component" value="Unassembled WGS sequence"/>
</dbReference>
<gene>
    <name evidence="3" type="ORF">HHM13_09160</name>
    <name evidence="2" type="ORF">HHM24_12930</name>
</gene>
<comment type="caution">
    <text evidence="3">The sequence shown here is derived from an EMBL/GenBank/DDBJ whole genome shotgun (WGS) entry which is preliminary data.</text>
</comment>
<dbReference type="EMBL" id="JABBMI010000112">
    <property type="protein sequence ID" value="NMK55618.1"/>
    <property type="molecule type" value="Genomic_DNA"/>
</dbReference>
<organism evidence="3 5">
    <name type="scientific">Staphylococcus capitis</name>
    <dbReference type="NCBI Taxonomy" id="29388"/>
    <lineage>
        <taxon>Bacteria</taxon>
        <taxon>Bacillati</taxon>
        <taxon>Bacillota</taxon>
        <taxon>Bacilli</taxon>
        <taxon>Bacillales</taxon>
        <taxon>Staphylococcaceae</taxon>
        <taxon>Staphylococcus</taxon>
    </lineage>
</organism>
<dbReference type="RefSeq" id="WP_023350068.1">
    <property type="nucleotide sequence ID" value="NZ_CBCPJN010000001.1"/>
</dbReference>
<evidence type="ECO:0000256" key="1">
    <source>
        <dbReference type="SAM" id="Phobius"/>
    </source>
</evidence>
<keyword evidence="1" id="KW-1133">Transmembrane helix</keyword>
<reference evidence="4 5" key="1">
    <citation type="submission" date="2020-04" db="EMBL/GenBank/DDBJ databases">
        <title>The Epidemiology and Molecular Characteristics of Linezolid-Resistant Staphylococcus capitis in Huashan Hospital, Shanghai.</title>
        <authorList>
            <person name="Ding L."/>
            <person name="Li P."/>
            <person name="Yang Y."/>
            <person name="Lin D."/>
            <person name="Xu X."/>
        </authorList>
    </citation>
    <scope>NUCLEOTIDE SEQUENCE [LARGE SCALE GENOMIC DNA]</scope>
    <source>
        <strain evidence="3 5">12-86</strain>
        <strain evidence="2 4">17-84</strain>
    </source>
</reference>